<evidence type="ECO:0000313" key="3">
    <source>
        <dbReference type="RefSeq" id="XP_056694565.1"/>
    </source>
</evidence>
<dbReference type="InterPro" id="IPR036770">
    <property type="entry name" value="Ankyrin_rpt-contain_sf"/>
</dbReference>
<dbReference type="GeneID" id="130469361"/>
<keyword evidence="1" id="KW-0040">ANK repeat</keyword>
<dbReference type="InterPro" id="IPR002110">
    <property type="entry name" value="Ankyrin_rpt"/>
</dbReference>
<dbReference type="PANTHER" id="PTHR24121:SF22">
    <property type="entry name" value="PROTEIN ACCELERATED CELL DEATH 6-LIKE"/>
    <property type="match status" value="1"/>
</dbReference>
<proteinExistence type="predicted"/>
<protein>
    <submittedName>
        <fullName evidence="3 4">Ankyrin repeat-containing protein At5g02620</fullName>
    </submittedName>
</protein>
<gene>
    <name evidence="3 4" type="primary">LOC130469361</name>
</gene>
<dbReference type="Proteomes" id="UP000813463">
    <property type="component" value="Chromosome 1"/>
</dbReference>
<dbReference type="RefSeq" id="XP_056694568.1">
    <property type="nucleotide sequence ID" value="XM_056838590.1"/>
</dbReference>
<evidence type="ECO:0000256" key="1">
    <source>
        <dbReference type="PROSITE-ProRule" id="PRU00023"/>
    </source>
</evidence>
<dbReference type="SMART" id="SM00248">
    <property type="entry name" value="ANK"/>
    <property type="match status" value="2"/>
</dbReference>
<dbReference type="Pfam" id="PF00023">
    <property type="entry name" value="Ank"/>
    <property type="match status" value="1"/>
</dbReference>
<name>A0ABM3RG31_SPIOL</name>
<keyword evidence="2" id="KW-1185">Reference proteome</keyword>
<accession>A0ABM3RG31</accession>
<feature type="repeat" description="ANK" evidence="1">
    <location>
        <begin position="8"/>
        <end position="34"/>
    </location>
</feature>
<organism evidence="2 4">
    <name type="scientific">Spinacia oleracea</name>
    <name type="common">Spinach</name>
    <dbReference type="NCBI Taxonomy" id="3562"/>
    <lineage>
        <taxon>Eukaryota</taxon>
        <taxon>Viridiplantae</taxon>
        <taxon>Streptophyta</taxon>
        <taxon>Embryophyta</taxon>
        <taxon>Tracheophyta</taxon>
        <taxon>Spermatophyta</taxon>
        <taxon>Magnoliopsida</taxon>
        <taxon>eudicotyledons</taxon>
        <taxon>Gunneridae</taxon>
        <taxon>Pentapetalae</taxon>
        <taxon>Caryophyllales</taxon>
        <taxon>Chenopodiaceae</taxon>
        <taxon>Chenopodioideae</taxon>
        <taxon>Anserineae</taxon>
        <taxon>Spinacia</taxon>
    </lineage>
</organism>
<evidence type="ECO:0000313" key="2">
    <source>
        <dbReference type="Proteomes" id="UP000813463"/>
    </source>
</evidence>
<reference evidence="2" key="1">
    <citation type="journal article" date="2021" name="Nat. Commun.">
        <title>Genomic analyses provide insights into spinach domestication and the genetic basis of agronomic traits.</title>
        <authorList>
            <person name="Cai X."/>
            <person name="Sun X."/>
            <person name="Xu C."/>
            <person name="Sun H."/>
            <person name="Wang X."/>
            <person name="Ge C."/>
            <person name="Zhang Z."/>
            <person name="Wang Q."/>
            <person name="Fei Z."/>
            <person name="Jiao C."/>
            <person name="Wang Q."/>
        </authorList>
    </citation>
    <scope>NUCLEOTIDE SEQUENCE [LARGE SCALE GENOMIC DNA]</scope>
    <source>
        <strain evidence="2">cv. Varoflay</strain>
    </source>
</reference>
<reference evidence="3 4" key="2">
    <citation type="submission" date="2025-05" db="UniProtKB">
        <authorList>
            <consortium name="RefSeq"/>
        </authorList>
    </citation>
    <scope>IDENTIFICATION</scope>
    <source>
        <tissue evidence="3 4">Leaf</tissue>
    </source>
</reference>
<dbReference type="PROSITE" id="PS50088">
    <property type="entry name" value="ANK_REPEAT"/>
    <property type="match status" value="1"/>
</dbReference>
<sequence length="110" mass="12083">MMRVVNKNKDTALHDAAREGHAAVVKLLLEADNNWPHEANEVGEIPLYLAAERGSTTLVAMILDNCHPSALGGYHHKGPCGRTPLHAAVQWGKPVKIDWSRWIVKDAITS</sequence>
<dbReference type="PANTHER" id="PTHR24121">
    <property type="entry name" value="NO MECHANORECEPTOR POTENTIAL C, ISOFORM D-RELATED"/>
    <property type="match status" value="1"/>
</dbReference>
<dbReference type="Gene3D" id="1.25.40.20">
    <property type="entry name" value="Ankyrin repeat-containing domain"/>
    <property type="match status" value="1"/>
</dbReference>
<dbReference type="PROSITE" id="PS50297">
    <property type="entry name" value="ANK_REP_REGION"/>
    <property type="match status" value="1"/>
</dbReference>
<dbReference type="RefSeq" id="XP_056694565.1">
    <property type="nucleotide sequence ID" value="XM_056838587.1"/>
</dbReference>
<evidence type="ECO:0000313" key="4">
    <source>
        <dbReference type="RefSeq" id="XP_056694568.1"/>
    </source>
</evidence>
<dbReference type="Pfam" id="PF12796">
    <property type="entry name" value="Ank_2"/>
    <property type="match status" value="1"/>
</dbReference>
<dbReference type="SUPFAM" id="SSF48403">
    <property type="entry name" value="Ankyrin repeat"/>
    <property type="match status" value="1"/>
</dbReference>